<dbReference type="OrthoDB" id="8410800at2"/>
<organism evidence="1 2">
    <name type="scientific">Rhizobium jaguaris</name>
    <dbReference type="NCBI Taxonomy" id="1312183"/>
    <lineage>
        <taxon>Bacteria</taxon>
        <taxon>Pseudomonadati</taxon>
        <taxon>Pseudomonadota</taxon>
        <taxon>Alphaproteobacteria</taxon>
        <taxon>Hyphomicrobiales</taxon>
        <taxon>Rhizobiaceae</taxon>
        <taxon>Rhizobium/Agrobacterium group</taxon>
        <taxon>Rhizobium</taxon>
    </lineage>
</organism>
<dbReference type="AlphaFoldDB" id="A0A387FRG4"/>
<proteinExistence type="predicted"/>
<evidence type="ECO:0000313" key="2">
    <source>
        <dbReference type="Proteomes" id="UP000282195"/>
    </source>
</evidence>
<name>A0A387FRG4_9HYPH</name>
<evidence type="ECO:0000313" key="1">
    <source>
        <dbReference type="EMBL" id="AYG59995.1"/>
    </source>
</evidence>
<protein>
    <submittedName>
        <fullName evidence="1">Uncharacterized protein</fullName>
    </submittedName>
</protein>
<dbReference type="EMBL" id="CP032694">
    <property type="protein sequence ID" value="AYG59995.1"/>
    <property type="molecule type" value="Genomic_DNA"/>
</dbReference>
<sequence>MAMAQKEILVVNSSDEELDRFLERLRVTGEITVVHRGQRFVVELRRDQITQSAREFLSKGGPGTE</sequence>
<gene>
    <name evidence="1" type="ORF">CCGE525_15140</name>
</gene>
<dbReference type="Proteomes" id="UP000282195">
    <property type="component" value="Chromosome"/>
</dbReference>
<accession>A0A387FRG4</accession>
<dbReference type="KEGG" id="rjg:CCGE525_15140"/>
<reference evidence="1 2" key="1">
    <citation type="submission" date="2018-10" db="EMBL/GenBank/DDBJ databases">
        <title>Rhizobium etli, R. leguminosarum and a new Rhizobium genospecies from Phaseolus dumosus.</title>
        <authorList>
            <person name="Ramirez-Puebla S.T."/>
            <person name="Rogel-Hernandez M.A."/>
            <person name="Guerrero G."/>
            <person name="Ormeno-Orrillo E."/>
            <person name="Martinez-Romero J.C."/>
            <person name="Negrete-Yankelevich S."/>
            <person name="Martinez-Romero E."/>
        </authorList>
    </citation>
    <scope>NUCLEOTIDE SEQUENCE [LARGE SCALE GENOMIC DNA]</scope>
    <source>
        <strain evidence="1 2">CCGE525</strain>
    </source>
</reference>
<keyword evidence="2" id="KW-1185">Reference proteome</keyword>